<feature type="transmembrane region" description="Helical" evidence="3">
    <location>
        <begin position="122"/>
        <end position="141"/>
    </location>
</feature>
<feature type="repeat" description="NHL" evidence="2">
    <location>
        <begin position="1003"/>
        <end position="1046"/>
    </location>
</feature>
<sequence length="1150" mass="126714">MAVETIDPNPRPFALTRAFDLARVRWEVVAYTLIIVASVMAHLWGLDRMALHHDESIHAWSSWRLYTGAGGFNCWSGVEIEGRPRIDRISPTYCYDPVYHGPSLYYFTALAYFLFGDGDAQARLPMAVAGIFLVASAWWLRPYVGRGGALVAALLLGFTPALLYYTRFARHDGLMVLWELWMFIGALRWLDTGKARWLYLTAVAIALAVATHELYYILFFIFGIFVLMRLLAESRFARYLNFFLLGVMALALVLMVFNPRIPVGQGLYFGEKAFLVATAFLLAWLCQSLWEPQPILIPRLQELWRERRETIWIALGILFSIYLVLYSSFFIYMRGALDGLYAGLAYWLGSQQEYARGDQPWYYYLILLPLYDPLAFAAGIGTVVAMIVAVAQRLVAARKARVPEASAEDEQVPASEETIVVPAKPWPLYPLLTVFWFWTALIIFSWAGEKMPWLVVHMALPGNLLMAWVIAKMIEAARPTPSAEDGAGEGRPFAWATIWLVPVLTSLIGVAVSVALWRLGETGAGQEAQRNFLQGLVPLLIAGGLIYWLLTLAHHLGARQVAAVAGLTLVVLVGAYTIRATWLVVYTHPDTPIEPMIYTQTAPDVPRHVADVRELAINLTRGSRTSEDVTGGLSMPIIVDSGGPSGDGSLAWPLQWYFRDFQRVAWTKREDFQTNPTQSTFEAQMPDGTTVLAPVVMLYKPHVTTEVRNVLSEAYVQPYGPASIFNWWFPEGDKCSPQSPGYKRFYYSTWTPRDELEGTSEGGGCGRDISAEVYGPFEVLMWPFRRENWGTLGKYVLYRELPYPLVPGAREMEFWLRQDLAGGVGEASGIGSGTTGAAPSLRLVAQQVAAGPLEGGNPTGAAVDANGNLYVADTGRHQIHVFSATGELLRSIGGFGNEPGQLYEPRGVAVDSAGNLYVADTWNARVVKYNPEGQVMTTWGSGESDLADGRRATITDGDPARNEANPLGFFGPRGIAVDNEGRVYIADTGNRRIVVTDDTGTFLYQFGGAGSELGQFNEPTGVAVDARGNVFVADIWNGRVQVFTPDGSGRVSSIPLVTWRISGWNENTYDDPSIAVTAESTVFVSVPARNQVLAFNLRGDPLLRWGGPGADLASLNGPSGMAVDADGGVWVTDRLSGRVLYFVLPAIQMP</sequence>
<dbReference type="EMBL" id="LYXE01000170">
    <property type="protein sequence ID" value="PDV96951.1"/>
    <property type="molecule type" value="Genomic_DNA"/>
</dbReference>
<evidence type="ECO:0000313" key="6">
    <source>
        <dbReference type="Proteomes" id="UP000220922"/>
    </source>
</evidence>
<feature type="repeat" description="NHL" evidence="2">
    <location>
        <begin position="889"/>
        <end position="932"/>
    </location>
</feature>
<dbReference type="Gene3D" id="2.120.10.30">
    <property type="entry name" value="TolB, C-terminal domain"/>
    <property type="match status" value="2"/>
</dbReference>
<feature type="transmembrane region" description="Helical" evidence="3">
    <location>
        <begin position="273"/>
        <end position="290"/>
    </location>
</feature>
<feature type="transmembrane region" description="Helical" evidence="3">
    <location>
        <begin position="98"/>
        <end position="115"/>
    </location>
</feature>
<keyword evidence="3" id="KW-1133">Transmembrane helix</keyword>
<dbReference type="NCBIfam" id="TIGR03663">
    <property type="entry name" value="flippase activity-associated protein Agl23"/>
    <property type="match status" value="1"/>
</dbReference>
<feature type="transmembrane region" description="Helical" evidence="3">
    <location>
        <begin position="196"/>
        <end position="227"/>
    </location>
</feature>
<feature type="repeat" description="NHL" evidence="2">
    <location>
        <begin position="857"/>
        <end position="885"/>
    </location>
</feature>
<protein>
    <recommendedName>
        <fullName evidence="4">Glycosyltransferase RgtA/B/C/D-like domain-containing protein</fullName>
    </recommendedName>
</protein>
<feature type="transmembrane region" description="Helical" evidence="3">
    <location>
        <begin position="311"/>
        <end position="333"/>
    </location>
</feature>
<dbReference type="InterPro" id="IPR038731">
    <property type="entry name" value="RgtA/B/C-like"/>
</dbReference>
<dbReference type="Proteomes" id="UP000220922">
    <property type="component" value="Unassembled WGS sequence"/>
</dbReference>
<evidence type="ECO:0000259" key="4">
    <source>
        <dbReference type="Pfam" id="PF13231"/>
    </source>
</evidence>
<dbReference type="PROSITE" id="PS51125">
    <property type="entry name" value="NHL"/>
    <property type="match status" value="4"/>
</dbReference>
<reference evidence="5 6" key="1">
    <citation type="submission" date="2016-05" db="EMBL/GenBank/DDBJ databases">
        <authorList>
            <person name="Lavstsen T."/>
            <person name="Jespersen J.S."/>
        </authorList>
    </citation>
    <scope>NUCLEOTIDE SEQUENCE [LARGE SCALE GENOMIC DNA]</scope>
    <source>
        <strain evidence="5 6">B7-9</strain>
    </source>
</reference>
<comment type="caution">
    <text evidence="5">The sequence shown here is derived from an EMBL/GenBank/DDBJ whole genome shotgun (WGS) entry which is preliminary data.</text>
</comment>
<dbReference type="PANTHER" id="PTHR41710:SF2">
    <property type="entry name" value="GLYCOSYL TRANSFERASE FAMILY 39_83 DOMAIN-CONTAINING PROTEIN"/>
    <property type="match status" value="1"/>
</dbReference>
<evidence type="ECO:0000256" key="2">
    <source>
        <dbReference type="PROSITE-ProRule" id="PRU00504"/>
    </source>
</evidence>
<keyword evidence="3" id="KW-0812">Transmembrane</keyword>
<evidence type="ECO:0000256" key="1">
    <source>
        <dbReference type="ARBA" id="ARBA00022737"/>
    </source>
</evidence>
<feature type="transmembrane region" description="Helical" evidence="3">
    <location>
        <begin position="239"/>
        <end position="261"/>
    </location>
</feature>
<dbReference type="OrthoDB" id="134672at2"/>
<keyword evidence="6" id="KW-1185">Reference proteome</keyword>
<name>A0A2H3KX52_9CHLR</name>
<dbReference type="SUPFAM" id="SSF101898">
    <property type="entry name" value="NHL repeat"/>
    <property type="match status" value="1"/>
</dbReference>
<dbReference type="Pfam" id="PF01436">
    <property type="entry name" value="NHL"/>
    <property type="match status" value="4"/>
</dbReference>
<feature type="transmembrane region" description="Helical" evidence="3">
    <location>
        <begin position="28"/>
        <end position="46"/>
    </location>
</feature>
<dbReference type="InterPro" id="IPR019962">
    <property type="entry name" value="CHP03663"/>
</dbReference>
<dbReference type="AlphaFoldDB" id="A0A2H3KX52"/>
<feature type="transmembrane region" description="Helical" evidence="3">
    <location>
        <begin position="147"/>
        <end position="166"/>
    </location>
</feature>
<feature type="transmembrane region" description="Helical" evidence="3">
    <location>
        <begin position="492"/>
        <end position="520"/>
    </location>
</feature>
<feature type="transmembrane region" description="Helical" evidence="3">
    <location>
        <begin position="562"/>
        <end position="585"/>
    </location>
</feature>
<feature type="transmembrane region" description="Helical" evidence="3">
    <location>
        <begin position="361"/>
        <end position="391"/>
    </location>
</feature>
<dbReference type="InterPro" id="IPR001258">
    <property type="entry name" value="NHL_repeat"/>
</dbReference>
<feature type="transmembrane region" description="Helical" evidence="3">
    <location>
        <begin position="532"/>
        <end position="550"/>
    </location>
</feature>
<gene>
    <name evidence="5" type="ORF">A9Q02_05260</name>
</gene>
<evidence type="ECO:0000313" key="5">
    <source>
        <dbReference type="EMBL" id="PDV96951.1"/>
    </source>
</evidence>
<proteinExistence type="predicted"/>
<feature type="transmembrane region" description="Helical" evidence="3">
    <location>
        <begin position="453"/>
        <end position="471"/>
    </location>
</feature>
<feature type="transmembrane region" description="Helical" evidence="3">
    <location>
        <begin position="173"/>
        <end position="190"/>
    </location>
</feature>
<accession>A0A2H3KX52</accession>
<dbReference type="Pfam" id="PF13231">
    <property type="entry name" value="PMT_2"/>
    <property type="match status" value="1"/>
</dbReference>
<feature type="domain" description="Glycosyltransferase RgtA/B/C/D-like" evidence="4">
    <location>
        <begin position="100"/>
        <end position="254"/>
    </location>
</feature>
<organism evidence="5 6">
    <name type="scientific">Candidatus Chloroploca asiatica</name>
    <dbReference type="NCBI Taxonomy" id="1506545"/>
    <lineage>
        <taxon>Bacteria</taxon>
        <taxon>Bacillati</taxon>
        <taxon>Chloroflexota</taxon>
        <taxon>Chloroflexia</taxon>
        <taxon>Chloroflexales</taxon>
        <taxon>Chloroflexineae</taxon>
        <taxon>Oscillochloridaceae</taxon>
        <taxon>Candidatus Chloroploca</taxon>
    </lineage>
</organism>
<keyword evidence="1" id="KW-0677">Repeat</keyword>
<evidence type="ECO:0000256" key="3">
    <source>
        <dbReference type="SAM" id="Phobius"/>
    </source>
</evidence>
<dbReference type="PANTHER" id="PTHR41710">
    <property type="entry name" value="GLYCOSYL TRANSFERASE, FAMILY 39"/>
    <property type="match status" value="1"/>
</dbReference>
<keyword evidence="3" id="KW-0472">Membrane</keyword>
<feature type="repeat" description="NHL" evidence="2">
    <location>
        <begin position="964"/>
        <end position="999"/>
    </location>
</feature>
<dbReference type="InterPro" id="IPR011042">
    <property type="entry name" value="6-blade_b-propeller_TolB-like"/>
</dbReference>
<feature type="transmembrane region" description="Helical" evidence="3">
    <location>
        <begin position="428"/>
        <end position="447"/>
    </location>
</feature>
<dbReference type="RefSeq" id="WP_097654894.1">
    <property type="nucleotide sequence ID" value="NZ_LYXE01000170.1"/>
</dbReference>
<dbReference type="CDD" id="cd05819">
    <property type="entry name" value="NHL"/>
    <property type="match status" value="1"/>
</dbReference>